<dbReference type="InterPro" id="IPR023393">
    <property type="entry name" value="START-like_dom_sf"/>
</dbReference>
<reference evidence="1" key="1">
    <citation type="submission" date="2020-02" db="EMBL/GenBank/DDBJ databases">
        <authorList>
            <person name="Meier V. D."/>
        </authorList>
    </citation>
    <scope>NUCLEOTIDE SEQUENCE</scope>
    <source>
        <strain evidence="1">AVDCRST_MAG54</strain>
    </source>
</reference>
<dbReference type="EMBL" id="CADCTH010000630">
    <property type="protein sequence ID" value="CAA9297947.1"/>
    <property type="molecule type" value="Genomic_DNA"/>
</dbReference>
<dbReference type="AlphaFoldDB" id="A0A6J4K6W3"/>
<name>A0A6J4K6W3_9PSEU</name>
<protein>
    <recommendedName>
        <fullName evidence="2">Polyketide cyclase/dehydrase</fullName>
    </recommendedName>
</protein>
<dbReference type="SUPFAM" id="SSF55961">
    <property type="entry name" value="Bet v1-like"/>
    <property type="match status" value="1"/>
</dbReference>
<gene>
    <name evidence="1" type="ORF">AVDCRST_MAG54-4997</name>
</gene>
<dbReference type="Gene3D" id="3.30.530.20">
    <property type="match status" value="1"/>
</dbReference>
<evidence type="ECO:0000313" key="1">
    <source>
        <dbReference type="EMBL" id="CAA9297947.1"/>
    </source>
</evidence>
<sequence>MADFTGTTTVAAADDVLFAFLSDVHNLPKYFARMTSAEPGEGNEVRTTAALPDGSQVEGNAWFEVTDDTRHLAWGSEGENGYRGDLDVRSVGDDRSEVEVHLHTERVTEDTDGSIQGGVDETLAAIKQLVERAGALDA</sequence>
<proteinExistence type="predicted"/>
<accession>A0A6J4K6W3</accession>
<evidence type="ECO:0008006" key="2">
    <source>
        <dbReference type="Google" id="ProtNLM"/>
    </source>
</evidence>
<organism evidence="1">
    <name type="scientific">uncultured Actinomycetospora sp</name>
    <dbReference type="NCBI Taxonomy" id="1135996"/>
    <lineage>
        <taxon>Bacteria</taxon>
        <taxon>Bacillati</taxon>
        <taxon>Actinomycetota</taxon>
        <taxon>Actinomycetes</taxon>
        <taxon>Pseudonocardiales</taxon>
        <taxon>Pseudonocardiaceae</taxon>
        <taxon>Actinomycetospora</taxon>
        <taxon>environmental samples</taxon>
    </lineage>
</organism>